<dbReference type="SUPFAM" id="SSF48208">
    <property type="entry name" value="Six-hairpin glycosidases"/>
    <property type="match status" value="1"/>
</dbReference>
<evidence type="ECO:0000256" key="9">
    <source>
        <dbReference type="SAM" id="Phobius"/>
    </source>
</evidence>
<keyword evidence="6" id="KW-0325">Glycoprotein</keyword>
<evidence type="ECO:0000256" key="10">
    <source>
        <dbReference type="SAM" id="SignalP"/>
    </source>
</evidence>
<comment type="similarity">
    <text evidence="2">Belongs to the glycosyl hydrolase 76 family.</text>
</comment>
<dbReference type="Pfam" id="PF03663">
    <property type="entry name" value="Glyco_hydro_76"/>
    <property type="match status" value="1"/>
</dbReference>
<evidence type="ECO:0000256" key="6">
    <source>
        <dbReference type="ARBA" id="ARBA00023180"/>
    </source>
</evidence>
<dbReference type="Proteomes" id="UP001629113">
    <property type="component" value="Unassembled WGS sequence"/>
</dbReference>
<keyword evidence="9" id="KW-1133">Transmembrane helix</keyword>
<keyword evidence="9" id="KW-0472">Membrane</keyword>
<keyword evidence="4 10" id="KW-0732">Signal</keyword>
<accession>A0ABR4P4F5</accession>
<dbReference type="EC" id="3.2.1.101" evidence="3"/>
<evidence type="ECO:0000313" key="11">
    <source>
        <dbReference type="EMBL" id="KAL3418202.1"/>
    </source>
</evidence>
<name>A0ABR4P4F5_9HELO</name>
<feature type="compositionally biased region" description="Polar residues" evidence="8">
    <location>
        <begin position="399"/>
        <end position="420"/>
    </location>
</feature>
<keyword evidence="12" id="KW-1185">Reference proteome</keyword>
<evidence type="ECO:0000256" key="4">
    <source>
        <dbReference type="ARBA" id="ARBA00022729"/>
    </source>
</evidence>
<feature type="chain" id="PRO_5046272014" description="mannan endo-1,6-alpha-mannosidase" evidence="10">
    <location>
        <begin position="22"/>
        <end position="540"/>
    </location>
</feature>
<dbReference type="PANTHER" id="PTHR12145:SF36">
    <property type="entry name" value="MANNAN ENDO-1,6-ALPHA-MANNOSIDASE DCW1"/>
    <property type="match status" value="1"/>
</dbReference>
<dbReference type="EMBL" id="JBFCZG010000009">
    <property type="protein sequence ID" value="KAL3418202.1"/>
    <property type="molecule type" value="Genomic_DNA"/>
</dbReference>
<organism evidence="11 12">
    <name type="scientific">Phlyctema vagabunda</name>
    <dbReference type="NCBI Taxonomy" id="108571"/>
    <lineage>
        <taxon>Eukaryota</taxon>
        <taxon>Fungi</taxon>
        <taxon>Dikarya</taxon>
        <taxon>Ascomycota</taxon>
        <taxon>Pezizomycotina</taxon>
        <taxon>Leotiomycetes</taxon>
        <taxon>Helotiales</taxon>
        <taxon>Dermateaceae</taxon>
        <taxon>Phlyctema</taxon>
    </lineage>
</organism>
<dbReference type="PANTHER" id="PTHR12145">
    <property type="entry name" value="MANNAN ENDO-1,6-ALPHA-MANNOSIDASE DCW1"/>
    <property type="match status" value="1"/>
</dbReference>
<protein>
    <recommendedName>
        <fullName evidence="3">mannan endo-1,6-alpha-mannosidase</fullName>
        <ecNumber evidence="3">3.2.1.101</ecNumber>
    </recommendedName>
</protein>
<dbReference type="Gene3D" id="1.50.10.20">
    <property type="match status" value="1"/>
</dbReference>
<evidence type="ECO:0000256" key="5">
    <source>
        <dbReference type="ARBA" id="ARBA00022801"/>
    </source>
</evidence>
<feature type="signal peptide" evidence="10">
    <location>
        <begin position="1"/>
        <end position="21"/>
    </location>
</feature>
<evidence type="ECO:0000256" key="8">
    <source>
        <dbReference type="SAM" id="MobiDB-lite"/>
    </source>
</evidence>
<sequence length="540" mass="59876">MAKILQICVVLLLLQIKCMSAIEIDIDDPDSIRRAASEIAHGLMSYYKGNETGFTPGLLPYPPYYWWQSGALMGTMVNYYRISGDPTYNSIVSEGLLYQTGPDDDYMPQEQRSSLGNDDQAFWGMAALAAAESNFPDPPQGSPSWLSLAQAVFNEQIGRWDTTLCGGGLRWQIYQILGYNLKNTISNGALFNIASRLARYTGDSLYSDWAIKIWDWLEAVGLIDEDYNVYDNAEAQNLNCTELDHNQWTYNAGVMLLGAATLYNHTGSELWMNRTWGLLNRSAEIYFPDGVMKDICEEHTACNIDQQSFKAYLSRWMAVTTQMAPFTYDIIIPLLRSSAVAAAAQCIGTAPKTDVPPGQVCGQKWYLNGTWDGSDGAGQQMSALEVVLGTLIQKTRAPVTTSTGGTSISNPTAGHNTSDTPPLLSYEPVNRADRIGAWFLTGFIVVATLWSTYFMVSRSFEFEGLSKLNAVAVMQRREKRRPVLEKGKGKQKVSANVETLGTLPEMDEEKQPNMIARPRPISVHAGTIKQSNPHHSRNSI</sequence>
<comment type="caution">
    <text evidence="11">The sequence shown here is derived from an EMBL/GenBank/DDBJ whole genome shotgun (WGS) entry which is preliminary data.</text>
</comment>
<keyword evidence="7" id="KW-0326">Glycosidase</keyword>
<evidence type="ECO:0000313" key="12">
    <source>
        <dbReference type="Proteomes" id="UP001629113"/>
    </source>
</evidence>
<keyword evidence="5" id="KW-0378">Hydrolase</keyword>
<comment type="catalytic activity">
    <reaction evidence="1">
        <text>Random hydrolysis of (1-&gt;6)-alpha-D-mannosidic linkages in unbranched (1-&gt;6)-mannans.</text>
        <dbReference type="EC" id="3.2.1.101"/>
    </reaction>
</comment>
<reference evidence="11 12" key="1">
    <citation type="submission" date="2024-06" db="EMBL/GenBank/DDBJ databases">
        <title>Complete genome of Phlyctema vagabunda strain 19-DSS-EL-015.</title>
        <authorList>
            <person name="Fiorenzani C."/>
        </authorList>
    </citation>
    <scope>NUCLEOTIDE SEQUENCE [LARGE SCALE GENOMIC DNA]</scope>
    <source>
        <strain evidence="11 12">19-DSS-EL-015</strain>
    </source>
</reference>
<feature type="transmembrane region" description="Helical" evidence="9">
    <location>
        <begin position="435"/>
        <end position="456"/>
    </location>
</feature>
<evidence type="ECO:0000256" key="3">
    <source>
        <dbReference type="ARBA" id="ARBA00012350"/>
    </source>
</evidence>
<dbReference type="InterPro" id="IPR014480">
    <property type="entry name" value="Mannan-1_6-alpha_mannosidase"/>
</dbReference>
<dbReference type="InterPro" id="IPR005198">
    <property type="entry name" value="Glyco_hydro_76"/>
</dbReference>
<dbReference type="InterPro" id="IPR008928">
    <property type="entry name" value="6-hairpin_glycosidase_sf"/>
</dbReference>
<feature type="region of interest" description="Disordered" evidence="8">
    <location>
        <begin position="399"/>
        <end position="422"/>
    </location>
</feature>
<proteinExistence type="inferred from homology"/>
<evidence type="ECO:0000256" key="2">
    <source>
        <dbReference type="ARBA" id="ARBA00009699"/>
    </source>
</evidence>
<keyword evidence="9" id="KW-0812">Transmembrane</keyword>
<gene>
    <name evidence="11" type="ORF">PVAG01_09917</name>
</gene>
<evidence type="ECO:0000256" key="7">
    <source>
        <dbReference type="ARBA" id="ARBA00023295"/>
    </source>
</evidence>
<evidence type="ECO:0000256" key="1">
    <source>
        <dbReference type="ARBA" id="ARBA00001452"/>
    </source>
</evidence>